<proteinExistence type="predicted"/>
<gene>
    <name evidence="2" type="ORF">MPRF_00440</name>
</gene>
<dbReference type="InterPro" id="IPR052345">
    <property type="entry name" value="Rad_response_metalloprotease"/>
</dbReference>
<evidence type="ECO:0000259" key="1">
    <source>
        <dbReference type="Pfam" id="PF06114"/>
    </source>
</evidence>
<protein>
    <recommendedName>
        <fullName evidence="1">IrrE N-terminal-like domain-containing protein</fullName>
    </recommendedName>
</protein>
<dbReference type="Pfam" id="PF06114">
    <property type="entry name" value="Peptidase_M78"/>
    <property type="match status" value="1"/>
</dbReference>
<evidence type="ECO:0000313" key="3">
    <source>
        <dbReference type="Proteomes" id="UP000466554"/>
    </source>
</evidence>
<dbReference type="PANTHER" id="PTHR43236:SF2">
    <property type="entry name" value="BLL0069 PROTEIN"/>
    <property type="match status" value="1"/>
</dbReference>
<dbReference type="AlphaFoldDB" id="A0A7I7TX59"/>
<accession>A0A7I7TX59</accession>
<sequence length="189" mass="20846">MRRGFKTEAKRLALELRAEIGLDAHSPFNPYAFADEYGIPVIQMSNLGGPARDHFLQAEGSALSGALVPIGTGVAILENDAQPPARRRTTMCHELAHVVLEHEFGVSLSADERKCGLGGDQEDEADWLSGEMLIPYEGAFRLARANVTDQQAAELFDVSLAVARWRMNHSGARKVVERTRSKWASWRTS</sequence>
<dbReference type="Gene3D" id="1.10.10.2910">
    <property type="match status" value="1"/>
</dbReference>
<dbReference type="InterPro" id="IPR010359">
    <property type="entry name" value="IrrE_HExxH"/>
</dbReference>
<reference evidence="2 3" key="1">
    <citation type="journal article" date="2019" name="Emerg. Microbes Infect.">
        <title>Comprehensive subspecies identification of 175 nontuberculous mycobacteria species based on 7547 genomic profiles.</title>
        <authorList>
            <person name="Matsumoto Y."/>
            <person name="Kinjo T."/>
            <person name="Motooka D."/>
            <person name="Nabeya D."/>
            <person name="Jung N."/>
            <person name="Uechi K."/>
            <person name="Horii T."/>
            <person name="Iida T."/>
            <person name="Fujita J."/>
            <person name="Nakamura S."/>
        </authorList>
    </citation>
    <scope>NUCLEOTIDE SEQUENCE [LARGE SCALE GENOMIC DNA]</scope>
    <source>
        <strain evidence="2 3">JCM 6367</strain>
    </source>
</reference>
<dbReference type="PANTHER" id="PTHR43236">
    <property type="entry name" value="ANTITOXIN HIGA1"/>
    <property type="match status" value="1"/>
</dbReference>
<feature type="domain" description="IrrE N-terminal-like" evidence="1">
    <location>
        <begin position="75"/>
        <end position="167"/>
    </location>
</feature>
<dbReference type="RefSeq" id="WP_163765036.1">
    <property type="nucleotide sequence ID" value="NZ_AP022598.1"/>
</dbReference>
<dbReference type="EMBL" id="AP022598">
    <property type="protein sequence ID" value="BBY73145.1"/>
    <property type="molecule type" value="Genomic_DNA"/>
</dbReference>
<name>A0A7I7TX59_MYCPF</name>
<organism evidence="2 3">
    <name type="scientific">Mycolicibacterium parafortuitum</name>
    <name type="common">Mycobacterium parafortuitum</name>
    <dbReference type="NCBI Taxonomy" id="39692"/>
    <lineage>
        <taxon>Bacteria</taxon>
        <taxon>Bacillati</taxon>
        <taxon>Actinomycetota</taxon>
        <taxon>Actinomycetes</taxon>
        <taxon>Mycobacteriales</taxon>
        <taxon>Mycobacteriaceae</taxon>
        <taxon>Mycolicibacterium</taxon>
    </lineage>
</organism>
<dbReference type="Proteomes" id="UP000466554">
    <property type="component" value="Chromosome"/>
</dbReference>
<evidence type="ECO:0000313" key="2">
    <source>
        <dbReference type="EMBL" id="BBY73145.1"/>
    </source>
</evidence>